<organism evidence="3">
    <name type="scientific">Tetraselmis sp. GSL018</name>
    <dbReference type="NCBI Taxonomy" id="582737"/>
    <lineage>
        <taxon>Eukaryota</taxon>
        <taxon>Viridiplantae</taxon>
        <taxon>Chlorophyta</taxon>
        <taxon>core chlorophytes</taxon>
        <taxon>Chlorodendrophyceae</taxon>
        <taxon>Chlorodendrales</taxon>
        <taxon>Chlorodendraceae</taxon>
        <taxon>Tetraselmis</taxon>
    </lineage>
</organism>
<proteinExistence type="predicted"/>
<feature type="transmembrane region" description="Helical" evidence="1">
    <location>
        <begin position="12"/>
        <end position="32"/>
    </location>
</feature>
<dbReference type="Gene3D" id="3.40.50.150">
    <property type="entry name" value="Vaccinia Virus protein VP39"/>
    <property type="match status" value="1"/>
</dbReference>
<protein>
    <recommendedName>
        <fullName evidence="2">Methyltransferase type 11 domain-containing protein</fullName>
    </recommendedName>
</protein>
<dbReference type="SUPFAM" id="SSF53335">
    <property type="entry name" value="S-adenosyl-L-methionine-dependent methyltransferases"/>
    <property type="match status" value="1"/>
</dbReference>
<keyword evidence="1" id="KW-0472">Membrane</keyword>
<sequence>MFGTDNNDCRVPAVLAAAAGAAVGALGASLFLKPAKTRKQPTGSGSTTGSTGGVALYETKKAVNEYLQFHFGSEKDILPYEFGPQSALGFTSRCAILCERYCEALKDFNGESDPPSALDVGCAVGGASFELAKSFEMVVGLDYSQHFVDAAEKMKTLKCMNYTAQVEGDIYEEYRACIPEDVDVSRVRFLQGDACNIPKTIGSFDVVLAANLLCRLPEPALFLRRLPSLVRPGGIVVLVSPYSWLEAWTPKQKWIGATVRGSRKEPSCQVLMRELENSFDLVHQEDMPFLIREHVRKYQWGCSHATVWKRRKP</sequence>
<evidence type="ECO:0000313" key="4">
    <source>
        <dbReference type="EMBL" id="JAC69588.1"/>
    </source>
</evidence>
<evidence type="ECO:0000256" key="1">
    <source>
        <dbReference type="SAM" id="Phobius"/>
    </source>
</evidence>
<dbReference type="AlphaFoldDB" id="A0A061QMJ7"/>
<feature type="domain" description="Methyltransferase type 11" evidence="2">
    <location>
        <begin position="118"/>
        <end position="238"/>
    </location>
</feature>
<evidence type="ECO:0000259" key="2">
    <source>
        <dbReference type="Pfam" id="PF08241"/>
    </source>
</evidence>
<evidence type="ECO:0000313" key="3">
    <source>
        <dbReference type="EMBL" id="JAC59609.1"/>
    </source>
</evidence>
<name>A0A061QMJ7_9CHLO</name>
<dbReference type="CDD" id="cd02440">
    <property type="entry name" value="AdoMet_MTases"/>
    <property type="match status" value="1"/>
</dbReference>
<dbReference type="Pfam" id="PF08241">
    <property type="entry name" value="Methyltransf_11"/>
    <property type="match status" value="1"/>
</dbReference>
<dbReference type="InterPro" id="IPR029063">
    <property type="entry name" value="SAM-dependent_MTases_sf"/>
</dbReference>
<dbReference type="NCBIfam" id="TIGR04345">
    <property type="entry name" value="ovoA_Cterm"/>
    <property type="match status" value="1"/>
</dbReference>
<dbReference type="PANTHER" id="PTHR45445:SF2">
    <property type="entry name" value="METHYLTRANSFERASE TYPE 11 DOMAIN-CONTAINING PROTEIN"/>
    <property type="match status" value="1"/>
</dbReference>
<keyword evidence="1" id="KW-0812">Transmembrane</keyword>
<dbReference type="PANTHER" id="PTHR45445">
    <property type="match status" value="1"/>
</dbReference>
<keyword evidence="1" id="KW-1133">Transmembrane helix</keyword>
<gene>
    <name evidence="3" type="ORF">TSPGSL018_31015</name>
    <name evidence="4" type="ORF">TSPGSL018_6021</name>
</gene>
<dbReference type="InterPro" id="IPR013216">
    <property type="entry name" value="Methyltransf_11"/>
</dbReference>
<dbReference type="GO" id="GO:0008757">
    <property type="term" value="F:S-adenosylmethionine-dependent methyltransferase activity"/>
    <property type="evidence" value="ECO:0007669"/>
    <property type="project" value="InterPro"/>
</dbReference>
<reference evidence="3" key="1">
    <citation type="submission" date="2014-05" db="EMBL/GenBank/DDBJ databases">
        <title>The transcriptome of the halophilic microalga Tetraselmis sp. GSL018 isolated from the Great Salt Lake, Utah.</title>
        <authorList>
            <person name="Jinkerson R.E."/>
            <person name="D'Adamo S."/>
            <person name="Posewitz M.C."/>
        </authorList>
    </citation>
    <scope>NUCLEOTIDE SEQUENCE</scope>
    <source>
        <strain evidence="3">GSL018</strain>
    </source>
</reference>
<dbReference type="InterPro" id="IPR027625">
    <property type="entry name" value="OvoA_Cterm"/>
</dbReference>
<dbReference type="EMBL" id="GBEZ01027735">
    <property type="protein sequence ID" value="JAC59609.1"/>
    <property type="molecule type" value="Transcribed_RNA"/>
</dbReference>
<accession>A0A061QMJ7</accession>
<dbReference type="EMBL" id="GBEZ01016684">
    <property type="protein sequence ID" value="JAC69588.1"/>
    <property type="molecule type" value="Transcribed_RNA"/>
</dbReference>